<comment type="similarity">
    <text evidence="1">Belongs to the sigma-70 factor family. ECF subfamily.</text>
</comment>
<sequence length="181" mass="20329">MTTPNAELTDLLGQVALQDRAAFGQLYRLAAPKLFGVCLRILKDQQEAEDALQEIFVKIWHNADRYFSDIASPQAWLNAVARNHAIDVLRARKPGGGDLDAAERIPDDGPSPEGLAMIRSEGRRITACLTELPAEHADAVRRAYVEGESYVELAERFAVPMNTMRSWLRRSLIRLRECLTR</sequence>
<dbReference type="SUPFAM" id="SSF88659">
    <property type="entry name" value="Sigma3 and sigma4 domains of RNA polymerase sigma factors"/>
    <property type="match status" value="1"/>
</dbReference>
<evidence type="ECO:0000256" key="2">
    <source>
        <dbReference type="ARBA" id="ARBA00023015"/>
    </source>
</evidence>
<dbReference type="InterPro" id="IPR007627">
    <property type="entry name" value="RNA_pol_sigma70_r2"/>
</dbReference>
<dbReference type="Gene3D" id="1.10.1740.10">
    <property type="match status" value="1"/>
</dbReference>
<dbReference type="OrthoDB" id="9803470at2"/>
<keyword evidence="3" id="KW-0731">Sigma factor</keyword>
<accession>A0A2K9EQI5</accession>
<evidence type="ECO:0000259" key="5">
    <source>
        <dbReference type="Pfam" id="PF04542"/>
    </source>
</evidence>
<dbReference type="AlphaFoldDB" id="A0A2K9EQI5"/>
<evidence type="ECO:0000313" key="7">
    <source>
        <dbReference type="EMBL" id="AUH33006.1"/>
    </source>
</evidence>
<dbReference type="Gene3D" id="1.10.10.10">
    <property type="entry name" value="Winged helix-like DNA-binding domain superfamily/Winged helix DNA-binding domain"/>
    <property type="match status" value="1"/>
</dbReference>
<evidence type="ECO:0000256" key="4">
    <source>
        <dbReference type="ARBA" id="ARBA00023163"/>
    </source>
</evidence>
<dbReference type="GO" id="GO:0016987">
    <property type="term" value="F:sigma factor activity"/>
    <property type="evidence" value="ECO:0007669"/>
    <property type="project" value="UniProtKB-KW"/>
</dbReference>
<dbReference type="InterPro" id="IPR013325">
    <property type="entry name" value="RNA_pol_sigma_r2"/>
</dbReference>
<dbReference type="RefSeq" id="WP_101459679.1">
    <property type="nucleotide sequence ID" value="NZ_CP025408.1"/>
</dbReference>
<dbReference type="PANTHER" id="PTHR43133">
    <property type="entry name" value="RNA POLYMERASE ECF-TYPE SIGMA FACTO"/>
    <property type="match status" value="1"/>
</dbReference>
<dbReference type="SUPFAM" id="SSF88946">
    <property type="entry name" value="Sigma2 domain of RNA polymerase sigma factors"/>
    <property type="match status" value="1"/>
</dbReference>
<dbReference type="GO" id="GO:0006352">
    <property type="term" value="P:DNA-templated transcription initiation"/>
    <property type="evidence" value="ECO:0007669"/>
    <property type="project" value="InterPro"/>
</dbReference>
<reference evidence="7 8" key="1">
    <citation type="submission" date="2017-12" db="EMBL/GenBank/DDBJ databases">
        <authorList>
            <person name="Hurst M.R.H."/>
        </authorList>
    </citation>
    <scope>NUCLEOTIDE SEQUENCE [LARGE SCALE GENOMIC DNA]</scope>
    <source>
        <strain evidence="7 8">BM15</strain>
    </source>
</reference>
<feature type="domain" description="RNA polymerase sigma-70 region 2" evidence="5">
    <location>
        <begin position="26"/>
        <end position="93"/>
    </location>
</feature>
<evidence type="ECO:0000259" key="6">
    <source>
        <dbReference type="Pfam" id="PF08281"/>
    </source>
</evidence>
<dbReference type="InterPro" id="IPR013249">
    <property type="entry name" value="RNA_pol_sigma70_r4_t2"/>
</dbReference>
<keyword evidence="4" id="KW-0804">Transcription</keyword>
<name>A0A2K9EQI5_9RHOB</name>
<dbReference type="PANTHER" id="PTHR43133:SF62">
    <property type="entry name" value="RNA POLYMERASE SIGMA FACTOR SIGZ"/>
    <property type="match status" value="1"/>
</dbReference>
<dbReference type="InterPro" id="IPR036388">
    <property type="entry name" value="WH-like_DNA-bd_sf"/>
</dbReference>
<dbReference type="InterPro" id="IPR039425">
    <property type="entry name" value="RNA_pol_sigma-70-like"/>
</dbReference>
<evidence type="ECO:0000256" key="1">
    <source>
        <dbReference type="ARBA" id="ARBA00010641"/>
    </source>
</evidence>
<dbReference type="Pfam" id="PF04542">
    <property type="entry name" value="Sigma70_r2"/>
    <property type="match status" value="1"/>
</dbReference>
<dbReference type="InterPro" id="IPR013324">
    <property type="entry name" value="RNA_pol_sigma_r3/r4-like"/>
</dbReference>
<keyword evidence="2" id="KW-0805">Transcription regulation</keyword>
<dbReference type="EMBL" id="CP025408">
    <property type="protein sequence ID" value="AUH33006.1"/>
    <property type="molecule type" value="Genomic_DNA"/>
</dbReference>
<dbReference type="InterPro" id="IPR014284">
    <property type="entry name" value="RNA_pol_sigma-70_dom"/>
</dbReference>
<keyword evidence="8" id="KW-1185">Reference proteome</keyword>
<organism evidence="7 8">
    <name type="scientific">Paracoccus tegillarcae</name>
    <dbReference type="NCBI Taxonomy" id="1529068"/>
    <lineage>
        <taxon>Bacteria</taxon>
        <taxon>Pseudomonadati</taxon>
        <taxon>Pseudomonadota</taxon>
        <taxon>Alphaproteobacteria</taxon>
        <taxon>Rhodobacterales</taxon>
        <taxon>Paracoccaceae</taxon>
        <taxon>Paracoccus</taxon>
    </lineage>
</organism>
<gene>
    <name evidence="7" type="ORF">CUV01_06010</name>
</gene>
<evidence type="ECO:0000256" key="3">
    <source>
        <dbReference type="ARBA" id="ARBA00023082"/>
    </source>
</evidence>
<proteinExistence type="inferred from homology"/>
<dbReference type="GO" id="GO:0003677">
    <property type="term" value="F:DNA binding"/>
    <property type="evidence" value="ECO:0007669"/>
    <property type="project" value="InterPro"/>
</dbReference>
<dbReference type="Proteomes" id="UP000233742">
    <property type="component" value="Chromosome"/>
</dbReference>
<feature type="domain" description="RNA polymerase sigma factor 70 region 4 type 2" evidence="6">
    <location>
        <begin position="123"/>
        <end position="175"/>
    </location>
</feature>
<dbReference type="KEGG" id="paro:CUV01_06010"/>
<evidence type="ECO:0000313" key="8">
    <source>
        <dbReference type="Proteomes" id="UP000233742"/>
    </source>
</evidence>
<dbReference type="NCBIfam" id="TIGR02937">
    <property type="entry name" value="sigma70-ECF"/>
    <property type="match status" value="1"/>
</dbReference>
<protein>
    <submittedName>
        <fullName evidence="7">RNA polymerase subunit sigma</fullName>
    </submittedName>
</protein>
<dbReference type="Pfam" id="PF08281">
    <property type="entry name" value="Sigma70_r4_2"/>
    <property type="match status" value="1"/>
</dbReference>